<feature type="compositionally biased region" description="Low complexity" evidence="1">
    <location>
        <begin position="54"/>
        <end position="63"/>
    </location>
</feature>
<feature type="region of interest" description="Disordered" evidence="1">
    <location>
        <begin position="41"/>
        <end position="69"/>
    </location>
</feature>
<keyword evidence="3" id="KW-1185">Reference proteome</keyword>
<feature type="region of interest" description="Disordered" evidence="1">
    <location>
        <begin position="1"/>
        <end position="22"/>
    </location>
</feature>
<dbReference type="AlphaFoldDB" id="A0AAV5X3G2"/>
<accession>A0AAV5X3G2</accession>
<dbReference type="Proteomes" id="UP001432322">
    <property type="component" value="Unassembled WGS sequence"/>
</dbReference>
<name>A0AAV5X3G2_9BILA</name>
<evidence type="ECO:0000313" key="3">
    <source>
        <dbReference type="Proteomes" id="UP001432322"/>
    </source>
</evidence>
<gene>
    <name evidence="2" type="ORF">PFISCL1PPCAC_28164</name>
</gene>
<comment type="caution">
    <text evidence="2">The sequence shown here is derived from an EMBL/GenBank/DDBJ whole genome shotgun (WGS) entry which is preliminary data.</text>
</comment>
<reference evidence="2" key="1">
    <citation type="submission" date="2023-10" db="EMBL/GenBank/DDBJ databases">
        <title>Genome assembly of Pristionchus species.</title>
        <authorList>
            <person name="Yoshida K."/>
            <person name="Sommer R.J."/>
        </authorList>
    </citation>
    <scope>NUCLEOTIDE SEQUENCE</scope>
    <source>
        <strain evidence="2">RS5133</strain>
    </source>
</reference>
<organism evidence="2 3">
    <name type="scientific">Pristionchus fissidentatus</name>
    <dbReference type="NCBI Taxonomy" id="1538716"/>
    <lineage>
        <taxon>Eukaryota</taxon>
        <taxon>Metazoa</taxon>
        <taxon>Ecdysozoa</taxon>
        <taxon>Nematoda</taxon>
        <taxon>Chromadorea</taxon>
        <taxon>Rhabditida</taxon>
        <taxon>Rhabditina</taxon>
        <taxon>Diplogasteromorpha</taxon>
        <taxon>Diplogasteroidea</taxon>
        <taxon>Neodiplogasteridae</taxon>
        <taxon>Pristionchus</taxon>
    </lineage>
</organism>
<evidence type="ECO:0000256" key="1">
    <source>
        <dbReference type="SAM" id="MobiDB-lite"/>
    </source>
</evidence>
<sequence>HSNPAVIPSASPSTMPQPKPIGIQSTVPKIVVSKAVVPEPNHIATQPTKPDPKVVPTPSTVPDLQPAAPTTIHRRIGSTYAMTPKVPIPAPGLAIPKLAEPPRKRSRTDDEDTGGGNRLEETTKSADSSLKFSRIVECAVEMLKNRGGGDQLGVRDRGESIQQPMAVVPPYTPANYHNGNAPLAPPVDTIWPGSPRVPQSTPGSTPIGSHPSDFGAAFAASSGQRPLPFGAPAAMAPPAPPMMPMYPPAFPGPPALAPNGFPLPNNFIMPPPPPFPFPVPPVPFGPWGSAPRPPF</sequence>
<dbReference type="EMBL" id="BTSY01000007">
    <property type="protein sequence ID" value="GMT36867.1"/>
    <property type="molecule type" value="Genomic_DNA"/>
</dbReference>
<protein>
    <submittedName>
        <fullName evidence="2">Uncharacterized protein</fullName>
    </submittedName>
</protein>
<evidence type="ECO:0000313" key="2">
    <source>
        <dbReference type="EMBL" id="GMT36867.1"/>
    </source>
</evidence>
<feature type="region of interest" description="Disordered" evidence="1">
    <location>
        <begin position="82"/>
        <end position="127"/>
    </location>
</feature>
<feature type="non-terminal residue" evidence="2">
    <location>
        <position position="1"/>
    </location>
</feature>
<proteinExistence type="predicted"/>